<dbReference type="OrthoDB" id="9807535at2"/>
<dbReference type="Gene3D" id="3.30.70.1060">
    <property type="entry name" value="Dimeric alpha+beta barrel"/>
    <property type="match status" value="1"/>
</dbReference>
<dbReference type="InterPro" id="IPR005545">
    <property type="entry name" value="YCII"/>
</dbReference>
<dbReference type="PANTHER" id="PTHR35174:SF3">
    <property type="entry name" value="BLL7171 PROTEIN"/>
    <property type="match status" value="1"/>
</dbReference>
<evidence type="ECO:0000256" key="1">
    <source>
        <dbReference type="ARBA" id="ARBA00007689"/>
    </source>
</evidence>
<sequence length="115" mass="12766">MTYTLMFYENQEDFAARTDPARQQEYLAGWTHYVHALRQAGIVVFGSGLYAPETAATMKRRGGEIAVQDGPFSETKEQLGGIFVIDVPDLDTALEWAARGPVDTVEVRQNISALK</sequence>
<comment type="caution">
    <text evidence="3">The sequence shown here is derived from an EMBL/GenBank/DDBJ whole genome shotgun (WGS) entry which is preliminary data.</text>
</comment>
<dbReference type="RefSeq" id="WP_144843841.1">
    <property type="nucleotide sequence ID" value="NZ_VNJI01000004.1"/>
</dbReference>
<dbReference type="InterPro" id="IPR011008">
    <property type="entry name" value="Dimeric_a/b-barrel"/>
</dbReference>
<dbReference type="AlphaFoldDB" id="A0A559KG69"/>
<dbReference type="SUPFAM" id="SSF54909">
    <property type="entry name" value="Dimeric alpha+beta barrel"/>
    <property type="match status" value="1"/>
</dbReference>
<feature type="domain" description="YCII-related" evidence="2">
    <location>
        <begin position="1"/>
        <end position="102"/>
    </location>
</feature>
<keyword evidence="4" id="KW-1185">Reference proteome</keyword>
<organism evidence="3 4">
    <name type="scientific">Paenibacillus cremeus</name>
    <dbReference type="NCBI Taxonomy" id="2163881"/>
    <lineage>
        <taxon>Bacteria</taxon>
        <taxon>Bacillati</taxon>
        <taxon>Bacillota</taxon>
        <taxon>Bacilli</taxon>
        <taxon>Bacillales</taxon>
        <taxon>Paenibacillaceae</taxon>
        <taxon>Paenibacillus</taxon>
    </lineage>
</organism>
<evidence type="ECO:0000259" key="2">
    <source>
        <dbReference type="Pfam" id="PF03795"/>
    </source>
</evidence>
<dbReference type="PANTHER" id="PTHR35174">
    <property type="entry name" value="BLL7171 PROTEIN-RELATED"/>
    <property type="match status" value="1"/>
</dbReference>
<dbReference type="EMBL" id="VNJI01000004">
    <property type="protein sequence ID" value="TVY11123.1"/>
    <property type="molecule type" value="Genomic_DNA"/>
</dbReference>
<gene>
    <name evidence="3" type="ORF">FPZ49_04605</name>
</gene>
<name>A0A559KG69_9BACL</name>
<protein>
    <submittedName>
        <fullName evidence="3">YciI family protein</fullName>
    </submittedName>
</protein>
<proteinExistence type="inferred from homology"/>
<evidence type="ECO:0000313" key="4">
    <source>
        <dbReference type="Proteomes" id="UP000317036"/>
    </source>
</evidence>
<evidence type="ECO:0000313" key="3">
    <source>
        <dbReference type="EMBL" id="TVY11123.1"/>
    </source>
</evidence>
<dbReference type="Proteomes" id="UP000317036">
    <property type="component" value="Unassembled WGS sequence"/>
</dbReference>
<comment type="similarity">
    <text evidence="1">Belongs to the YciI family.</text>
</comment>
<reference evidence="3 4" key="1">
    <citation type="submission" date="2019-07" db="EMBL/GenBank/DDBJ databases">
        <authorList>
            <person name="Kim J."/>
        </authorList>
    </citation>
    <scope>NUCLEOTIDE SEQUENCE [LARGE SCALE GENOMIC DNA]</scope>
    <source>
        <strain evidence="3 4">JC52</strain>
    </source>
</reference>
<dbReference type="Pfam" id="PF03795">
    <property type="entry name" value="YCII"/>
    <property type="match status" value="1"/>
</dbReference>
<accession>A0A559KG69</accession>